<name>A0A5B9DPY6_9HYPH</name>
<protein>
    <submittedName>
        <fullName evidence="6">LysE family translocator</fullName>
    </submittedName>
</protein>
<dbReference type="PANTHER" id="PTHR30086:SF20">
    <property type="entry name" value="ARGININE EXPORTER PROTEIN ARGO-RELATED"/>
    <property type="match status" value="1"/>
</dbReference>
<accession>A0A5B9DPY6</accession>
<dbReference type="InterPro" id="IPR001123">
    <property type="entry name" value="LeuE-type"/>
</dbReference>
<proteinExistence type="predicted"/>
<evidence type="ECO:0000256" key="3">
    <source>
        <dbReference type="ARBA" id="ARBA00022692"/>
    </source>
</evidence>
<keyword evidence="3" id="KW-0812">Transmembrane</keyword>
<dbReference type="EMBL" id="CP041690">
    <property type="protein sequence ID" value="QEE21297.1"/>
    <property type="molecule type" value="Genomic_DNA"/>
</dbReference>
<evidence type="ECO:0000256" key="4">
    <source>
        <dbReference type="ARBA" id="ARBA00022989"/>
    </source>
</evidence>
<dbReference type="PANTHER" id="PTHR30086">
    <property type="entry name" value="ARGININE EXPORTER PROTEIN ARGO"/>
    <property type="match status" value="1"/>
</dbReference>
<dbReference type="OrthoDB" id="7346064at2"/>
<dbReference type="GO" id="GO:0033228">
    <property type="term" value="P:cysteine export across plasma membrane"/>
    <property type="evidence" value="ECO:0007669"/>
    <property type="project" value="TreeGrafter"/>
</dbReference>
<keyword evidence="7" id="KW-1185">Reference proteome</keyword>
<evidence type="ECO:0000313" key="7">
    <source>
        <dbReference type="Proteomes" id="UP000321062"/>
    </source>
</evidence>
<dbReference type="Pfam" id="PF01810">
    <property type="entry name" value="LysE"/>
    <property type="match status" value="1"/>
</dbReference>
<evidence type="ECO:0000313" key="6">
    <source>
        <dbReference type="EMBL" id="QEE21297.1"/>
    </source>
</evidence>
<dbReference type="GO" id="GO:0005886">
    <property type="term" value="C:plasma membrane"/>
    <property type="evidence" value="ECO:0007669"/>
    <property type="project" value="UniProtKB-SubCell"/>
</dbReference>
<evidence type="ECO:0000256" key="2">
    <source>
        <dbReference type="ARBA" id="ARBA00022475"/>
    </source>
</evidence>
<gene>
    <name evidence="6" type="ORF">FNA67_14375</name>
</gene>
<dbReference type="AlphaFoldDB" id="A0A5B9DPY6"/>
<comment type="subcellular location">
    <subcellularLocation>
        <location evidence="1">Cell membrane</location>
        <topology evidence="1">Multi-pass membrane protein</topology>
    </subcellularLocation>
</comment>
<sequence>MSPALLAAFLAAAIPSFFTPGPNNLMLMASTARFGLARTIPMAAGICLGFPLMVLVIGLGLSEVFVQYPWLKSVLKYVAAANFLWMAWQLLGLKIGESQGADRPLGFFQAMLFQWVNPKAWAMAVSLVALVVDPGESRVLTLVFVTLGCLALSPFSSFLWMVFGRQLDRVLKRAGLERFLGAILAALMIVAVVLFLL</sequence>
<organism evidence="6 7">
    <name type="scientific">Paradevosia tibetensis</name>
    <dbReference type="NCBI Taxonomy" id="1447062"/>
    <lineage>
        <taxon>Bacteria</taxon>
        <taxon>Pseudomonadati</taxon>
        <taxon>Pseudomonadota</taxon>
        <taxon>Alphaproteobacteria</taxon>
        <taxon>Hyphomicrobiales</taxon>
        <taxon>Devosiaceae</taxon>
        <taxon>Paradevosia</taxon>
    </lineage>
</organism>
<evidence type="ECO:0000256" key="5">
    <source>
        <dbReference type="ARBA" id="ARBA00023136"/>
    </source>
</evidence>
<keyword evidence="5" id="KW-0472">Membrane</keyword>
<keyword evidence="2" id="KW-1003">Cell membrane</keyword>
<reference evidence="6 7" key="1">
    <citation type="journal article" date="2015" name="Int. J. Syst. Evol. Microbiol.">
        <title>Youhaiella tibetensis gen. nov., sp. nov., isolated from subsurface sediment.</title>
        <authorList>
            <person name="Wang Y.X."/>
            <person name="Huang F.Q."/>
            <person name="Nogi Y."/>
            <person name="Pang S.J."/>
            <person name="Wang P.K."/>
            <person name="Lv J."/>
        </authorList>
    </citation>
    <scope>NUCLEOTIDE SEQUENCE [LARGE SCALE GENOMIC DNA]</scope>
    <source>
        <strain evidence="7">fig4</strain>
    </source>
</reference>
<dbReference type="Proteomes" id="UP000321062">
    <property type="component" value="Chromosome"/>
</dbReference>
<dbReference type="GO" id="GO:0015171">
    <property type="term" value="F:amino acid transmembrane transporter activity"/>
    <property type="evidence" value="ECO:0007669"/>
    <property type="project" value="TreeGrafter"/>
</dbReference>
<dbReference type="RefSeq" id="WP_147656484.1">
    <property type="nucleotide sequence ID" value="NZ_BMFM01000001.1"/>
</dbReference>
<keyword evidence="4" id="KW-1133">Transmembrane helix</keyword>
<evidence type="ECO:0000256" key="1">
    <source>
        <dbReference type="ARBA" id="ARBA00004651"/>
    </source>
</evidence>
<dbReference type="KEGG" id="yti:FNA67_14375"/>